<dbReference type="InterPro" id="IPR035940">
    <property type="entry name" value="CAP_sf"/>
</dbReference>
<dbReference type="PANTHER" id="PTHR46490:SF6">
    <property type="entry name" value="ASIALOGLYCOPROTEIN RECEPTOR 1-LIKE-RELATED"/>
    <property type="match status" value="1"/>
</dbReference>
<dbReference type="PROSITE" id="PS50041">
    <property type="entry name" value="C_TYPE_LECTIN_2"/>
    <property type="match status" value="1"/>
</dbReference>
<feature type="signal peptide" evidence="5">
    <location>
        <begin position="1"/>
        <end position="17"/>
    </location>
</feature>
<evidence type="ECO:0000256" key="1">
    <source>
        <dbReference type="ARBA" id="ARBA00022734"/>
    </source>
</evidence>
<dbReference type="PROSITE" id="PS51257">
    <property type="entry name" value="PROKAR_LIPOPROTEIN"/>
    <property type="match status" value="1"/>
</dbReference>
<evidence type="ECO:0000313" key="9">
    <source>
        <dbReference type="Proteomes" id="UP000594262"/>
    </source>
</evidence>
<dbReference type="SMART" id="SM00034">
    <property type="entry name" value="CLECT"/>
    <property type="match status" value="1"/>
</dbReference>
<dbReference type="InterPro" id="IPR016187">
    <property type="entry name" value="CTDL_fold"/>
</dbReference>
<dbReference type="Pfam" id="PF00188">
    <property type="entry name" value="CAP"/>
    <property type="match status" value="1"/>
</dbReference>
<name>A0A7M5V5F7_9CNID</name>
<dbReference type="CDD" id="cd05382">
    <property type="entry name" value="CAP_GAPR1-like"/>
    <property type="match status" value="1"/>
</dbReference>
<evidence type="ECO:0000259" key="6">
    <source>
        <dbReference type="PROSITE" id="PS50024"/>
    </source>
</evidence>
<evidence type="ECO:0000256" key="2">
    <source>
        <dbReference type="ARBA" id="ARBA00023157"/>
    </source>
</evidence>
<dbReference type="RefSeq" id="XP_066935203.1">
    <property type="nucleotide sequence ID" value="XM_067079102.1"/>
</dbReference>
<proteinExistence type="predicted"/>
<accession>A0A7M5V5F7</accession>
<evidence type="ECO:0000256" key="5">
    <source>
        <dbReference type="SAM" id="SignalP"/>
    </source>
</evidence>
<sequence length="746" mass="80810">MKIIAICVFTLLVACHAKYIEKVKRADSDDPVFGTDGKLAEITVKKMLSETNRYRLMHDATPLGYCPVCADAAQKHADDIANTGVVKPDGKAKYGQIIFSTSDANDVKNGNYFGTLVPAKIYDQIKNYDYVKSEFKDNAADFSQLIWEGSEVAGFAGKKATDGTVYVVMYFNPPGNNETMSFYENVNRVTGAGDAECGHVKCDDGWTLHGCSCFKFFEDELSWPDAVDHCNILKASLASAESMEEGTLLRTMMMEKEKQAWVGMSDTANKGGFQFVDGTPYVYSDWSFESYEWLYAHPNDARSKCITSSKDGWNYKECSDKLPSICRSRPNGVMSFALDLYFPGSQFTNELAMPGTQRYNTMKNTIDKAFNDSYGGDIWYVGSTFYQFMPRDNGEVAASTMLRFAPDIRAPVDPITKLRDILRKQTDVKILAVRLIPGVGRVSAVSVTGGTCPSGCSGDCYPECNPVCCGAAVSLSAPAIPSGFTACPQFPGCGTPCQSSCSQSCCQQNPYQAAQMMAPPMPMAGGCPQFPGCAAQCAPRCQASCCQQQQGMMMPPMMAAPMQSACPQFPGCGAQCAPRCQASCCQQQQGMMMPPPMMAAPMMPMQSACPQSPSCAAQCAPRCQASCCQQNQMPAPMMPMPMAGGCPMMPGCSASCAPQCSQQCCQQNQQAQIPQQQLVIQQAPVVLQPLGMGSCPIFPGCSQACAPACRASCCTNGMMARTMGKKRSKVSHHKLHKKSKLFKKSE</sequence>
<feature type="domain" description="SEA" evidence="6">
    <location>
        <begin position="332"/>
        <end position="452"/>
    </location>
</feature>
<dbReference type="InterPro" id="IPR034113">
    <property type="entry name" value="SCP_GAPR1-like"/>
</dbReference>
<dbReference type="Gene3D" id="3.10.100.10">
    <property type="entry name" value="Mannose-Binding Protein A, subunit A"/>
    <property type="match status" value="1"/>
</dbReference>
<keyword evidence="3" id="KW-0325">Glycoprotein</keyword>
<dbReference type="Gene3D" id="3.40.33.10">
    <property type="entry name" value="CAP"/>
    <property type="match status" value="1"/>
</dbReference>
<dbReference type="InterPro" id="IPR014044">
    <property type="entry name" value="CAP_dom"/>
</dbReference>
<dbReference type="OrthoDB" id="418245at2759"/>
<evidence type="ECO:0000256" key="4">
    <source>
        <dbReference type="SAM" id="MobiDB-lite"/>
    </source>
</evidence>
<dbReference type="PROSITE" id="PS50024">
    <property type="entry name" value="SEA"/>
    <property type="match status" value="1"/>
</dbReference>
<feature type="domain" description="C-type lectin" evidence="7">
    <location>
        <begin position="209"/>
        <end position="327"/>
    </location>
</feature>
<evidence type="ECO:0000259" key="7">
    <source>
        <dbReference type="PROSITE" id="PS50041"/>
    </source>
</evidence>
<dbReference type="GeneID" id="136822798"/>
<dbReference type="InterPro" id="IPR052309">
    <property type="entry name" value="C-type_Lectin_Domain_Fam1"/>
</dbReference>
<dbReference type="Pfam" id="PF00059">
    <property type="entry name" value="Lectin_C"/>
    <property type="match status" value="1"/>
</dbReference>
<dbReference type="AlphaFoldDB" id="A0A7M5V5F7"/>
<keyword evidence="1" id="KW-0430">Lectin</keyword>
<feature type="region of interest" description="Disordered" evidence="4">
    <location>
        <begin position="725"/>
        <end position="746"/>
    </location>
</feature>
<dbReference type="PANTHER" id="PTHR46490">
    <property type="entry name" value="C-TYPE LECTIN DOMAIN FAMILY 12 MEMBER A-RELATED"/>
    <property type="match status" value="1"/>
</dbReference>
<dbReference type="SMART" id="SM00198">
    <property type="entry name" value="SCP"/>
    <property type="match status" value="1"/>
</dbReference>
<dbReference type="InterPro" id="IPR036364">
    <property type="entry name" value="SEA_dom_sf"/>
</dbReference>
<evidence type="ECO:0000313" key="8">
    <source>
        <dbReference type="EnsemblMetazoa" id="CLYHEMP010122.1"/>
    </source>
</evidence>
<dbReference type="InterPro" id="IPR000082">
    <property type="entry name" value="SEA_dom"/>
</dbReference>
<dbReference type="InterPro" id="IPR016186">
    <property type="entry name" value="C-type_lectin-like/link_sf"/>
</dbReference>
<reference evidence="8" key="1">
    <citation type="submission" date="2021-01" db="UniProtKB">
        <authorList>
            <consortium name="EnsemblMetazoa"/>
        </authorList>
    </citation>
    <scope>IDENTIFICATION</scope>
</reference>
<keyword evidence="9" id="KW-1185">Reference proteome</keyword>
<feature type="chain" id="PRO_5029833775" evidence="5">
    <location>
        <begin position="18"/>
        <end position="746"/>
    </location>
</feature>
<dbReference type="SUPFAM" id="SSF82671">
    <property type="entry name" value="SEA domain"/>
    <property type="match status" value="1"/>
</dbReference>
<dbReference type="CDD" id="cd00037">
    <property type="entry name" value="CLECT"/>
    <property type="match status" value="1"/>
</dbReference>
<dbReference type="Proteomes" id="UP000594262">
    <property type="component" value="Unplaced"/>
</dbReference>
<organism evidence="8 9">
    <name type="scientific">Clytia hemisphaerica</name>
    <dbReference type="NCBI Taxonomy" id="252671"/>
    <lineage>
        <taxon>Eukaryota</taxon>
        <taxon>Metazoa</taxon>
        <taxon>Cnidaria</taxon>
        <taxon>Hydrozoa</taxon>
        <taxon>Hydroidolina</taxon>
        <taxon>Leptothecata</taxon>
        <taxon>Obeliida</taxon>
        <taxon>Clytiidae</taxon>
        <taxon>Clytia</taxon>
    </lineage>
</organism>
<dbReference type="GO" id="GO:0030246">
    <property type="term" value="F:carbohydrate binding"/>
    <property type="evidence" value="ECO:0007669"/>
    <property type="project" value="UniProtKB-KW"/>
</dbReference>
<dbReference type="SUPFAM" id="SSF56436">
    <property type="entry name" value="C-type lectin-like"/>
    <property type="match status" value="1"/>
</dbReference>
<protein>
    <submittedName>
        <fullName evidence="8">Uncharacterized protein</fullName>
    </submittedName>
</protein>
<dbReference type="EnsemblMetazoa" id="CLYHEMT010122.1">
    <property type="protein sequence ID" value="CLYHEMP010122.1"/>
    <property type="gene ID" value="CLYHEMG010122"/>
</dbReference>
<evidence type="ECO:0000256" key="3">
    <source>
        <dbReference type="ARBA" id="ARBA00023180"/>
    </source>
</evidence>
<keyword evidence="5" id="KW-0732">Signal</keyword>
<dbReference type="InterPro" id="IPR001304">
    <property type="entry name" value="C-type_lectin-like"/>
</dbReference>
<dbReference type="SUPFAM" id="SSF55797">
    <property type="entry name" value="PR-1-like"/>
    <property type="match status" value="1"/>
</dbReference>
<keyword evidence="2" id="KW-1015">Disulfide bond</keyword>